<dbReference type="GO" id="GO:0016887">
    <property type="term" value="F:ATP hydrolysis activity"/>
    <property type="evidence" value="ECO:0007669"/>
    <property type="project" value="InterPro"/>
</dbReference>
<protein>
    <submittedName>
        <fullName evidence="6">ATP-binding cassette domain-containing protein</fullName>
    </submittedName>
</protein>
<dbReference type="InterPro" id="IPR003439">
    <property type="entry name" value="ABC_transporter-like_ATP-bd"/>
</dbReference>
<keyword evidence="7" id="KW-1185">Reference proteome</keyword>
<accession>A0A3N4GWV9</accession>
<evidence type="ECO:0000256" key="4">
    <source>
        <dbReference type="ARBA" id="ARBA00022967"/>
    </source>
</evidence>
<dbReference type="Pfam" id="PF00005">
    <property type="entry name" value="ABC_tran"/>
    <property type="match status" value="1"/>
</dbReference>
<comment type="caution">
    <text evidence="6">The sequence shown here is derived from an EMBL/GenBank/DDBJ whole genome shotgun (WGS) entry which is preliminary data.</text>
</comment>
<keyword evidence="4" id="KW-1278">Translocase</keyword>
<reference evidence="6 7" key="1">
    <citation type="submission" date="2018-11" db="EMBL/GenBank/DDBJ databases">
        <title>Draft genome sequence of Gordonia sp. RS15-1S isolated from rice stems.</title>
        <authorList>
            <person name="Muangham S."/>
        </authorList>
    </citation>
    <scope>NUCLEOTIDE SEQUENCE [LARGE SCALE GENOMIC DNA]</scope>
    <source>
        <strain evidence="6 7">RS15-1S</strain>
    </source>
</reference>
<dbReference type="GO" id="GO:0005524">
    <property type="term" value="F:ATP binding"/>
    <property type="evidence" value="ECO:0007669"/>
    <property type="project" value="UniProtKB-KW"/>
</dbReference>
<dbReference type="SUPFAM" id="SSF52540">
    <property type="entry name" value="P-loop containing nucleoside triphosphate hydrolases"/>
    <property type="match status" value="1"/>
</dbReference>
<keyword evidence="1" id="KW-0813">Transport</keyword>
<dbReference type="PROSITE" id="PS50893">
    <property type="entry name" value="ABC_TRANSPORTER_2"/>
    <property type="match status" value="1"/>
</dbReference>
<organism evidence="6 7">
    <name type="scientific">Gordonia oryzae</name>
    <dbReference type="NCBI Taxonomy" id="2487349"/>
    <lineage>
        <taxon>Bacteria</taxon>
        <taxon>Bacillati</taxon>
        <taxon>Actinomycetota</taxon>
        <taxon>Actinomycetes</taxon>
        <taxon>Mycobacteriales</taxon>
        <taxon>Gordoniaceae</taxon>
        <taxon>Gordonia</taxon>
    </lineage>
</organism>
<evidence type="ECO:0000259" key="5">
    <source>
        <dbReference type="PROSITE" id="PS50893"/>
    </source>
</evidence>
<feature type="domain" description="ABC transporter" evidence="5">
    <location>
        <begin position="5"/>
        <end position="244"/>
    </location>
</feature>
<evidence type="ECO:0000256" key="2">
    <source>
        <dbReference type="ARBA" id="ARBA00022741"/>
    </source>
</evidence>
<dbReference type="PANTHER" id="PTHR42794:SF1">
    <property type="entry name" value="HEMIN IMPORT ATP-BINDING PROTEIN HMUV"/>
    <property type="match status" value="1"/>
</dbReference>
<evidence type="ECO:0000313" key="7">
    <source>
        <dbReference type="Proteomes" id="UP000267536"/>
    </source>
</evidence>
<gene>
    <name evidence="6" type="ORF">EF294_04840</name>
</gene>
<dbReference type="PANTHER" id="PTHR42794">
    <property type="entry name" value="HEMIN IMPORT ATP-BINDING PROTEIN HMUV"/>
    <property type="match status" value="1"/>
</dbReference>
<evidence type="ECO:0000256" key="3">
    <source>
        <dbReference type="ARBA" id="ARBA00022840"/>
    </source>
</evidence>
<proteinExistence type="predicted"/>
<dbReference type="RefSeq" id="WP_123926142.1">
    <property type="nucleotide sequence ID" value="NZ_JBPSDP010000003.1"/>
</dbReference>
<keyword evidence="3 6" id="KW-0067">ATP-binding</keyword>
<dbReference type="EMBL" id="RKMH01000003">
    <property type="protein sequence ID" value="RPA65186.1"/>
    <property type="molecule type" value="Genomic_DNA"/>
</dbReference>
<keyword evidence="2" id="KW-0547">Nucleotide-binding</keyword>
<sequence>MSAVLDASHIDVIRSSRALLHGVDLVVQTGEHWALLSPNGAGKSTLMAILGARSHPTTGVVHVLGTRLGRVDMRALRTHIGHVDPRWRIDVPISAHDVVLTGLTNTPELDRRHNYTDDEHARADELLDMLGMSGRRDSLWQFMSQGERGRTLIARALMPRPALLLLDEPATGLDLAAREKLLSAIDRLRGDVADLASVLVTHHLEDLPASTTHAMLLREGKVVAAGTVEATLTSATISTCFDHPVTVRRHQGRWSAVAT</sequence>
<evidence type="ECO:0000313" key="6">
    <source>
        <dbReference type="EMBL" id="RPA65186.1"/>
    </source>
</evidence>
<name>A0A3N4GWV9_9ACTN</name>
<dbReference type="InterPro" id="IPR027417">
    <property type="entry name" value="P-loop_NTPase"/>
</dbReference>
<evidence type="ECO:0000256" key="1">
    <source>
        <dbReference type="ARBA" id="ARBA00022448"/>
    </source>
</evidence>
<dbReference type="InterPro" id="IPR003593">
    <property type="entry name" value="AAA+_ATPase"/>
</dbReference>
<dbReference type="Proteomes" id="UP000267536">
    <property type="component" value="Unassembled WGS sequence"/>
</dbReference>
<dbReference type="SMART" id="SM00382">
    <property type="entry name" value="AAA"/>
    <property type="match status" value="1"/>
</dbReference>
<dbReference type="Gene3D" id="3.40.50.300">
    <property type="entry name" value="P-loop containing nucleotide triphosphate hydrolases"/>
    <property type="match status" value="1"/>
</dbReference>
<dbReference type="OrthoDB" id="9789994at2"/>
<dbReference type="AlphaFoldDB" id="A0A3N4GWV9"/>